<keyword evidence="1" id="KW-0812">Transmembrane</keyword>
<dbReference type="Proteomes" id="UP000008748">
    <property type="component" value="Unassembled WGS sequence"/>
</dbReference>
<sequence length="69" mass="7620">MRKKILFSLLYFYGVVWSVLIGSLVRNLPAVVMMQRSSMGGGRVLGVKKAIGRVITAIALSSTWPRCVH</sequence>
<comment type="caution">
    <text evidence="2">The sequence shown here is derived from an EMBL/GenBank/DDBJ whole genome shotgun (WGS) entry which is preliminary data.</text>
</comment>
<dbReference type="AlphaFoldDB" id="J0PRA7"/>
<feature type="transmembrane region" description="Helical" evidence="1">
    <location>
        <begin position="6"/>
        <end position="25"/>
    </location>
</feature>
<dbReference type="RefSeq" id="WP_006590293.1">
    <property type="nucleotide sequence ID" value="NZ_JH725078.1"/>
</dbReference>
<dbReference type="PATRIC" id="fig|1094552.3.peg.1542"/>
<evidence type="ECO:0000313" key="2">
    <source>
        <dbReference type="EMBL" id="EJF75006.1"/>
    </source>
</evidence>
<name>J0PRA7_9HYPH</name>
<keyword evidence="1" id="KW-1133">Transmembrane helix</keyword>
<accession>J0PRA7</accession>
<keyword evidence="1" id="KW-0472">Membrane</keyword>
<proteinExistence type="predicted"/>
<gene>
    <name evidence="2" type="ORF">ME7_01377</name>
</gene>
<organism evidence="2 3">
    <name type="scientific">Bartonella birtlesii LL-WM9</name>
    <dbReference type="NCBI Taxonomy" id="1094552"/>
    <lineage>
        <taxon>Bacteria</taxon>
        <taxon>Pseudomonadati</taxon>
        <taxon>Pseudomonadota</taxon>
        <taxon>Alphaproteobacteria</taxon>
        <taxon>Hyphomicrobiales</taxon>
        <taxon>Bartonellaceae</taxon>
        <taxon>Bartonella</taxon>
    </lineage>
</organism>
<reference evidence="2 3" key="1">
    <citation type="submission" date="2012-03" db="EMBL/GenBank/DDBJ databases">
        <title>The Genome Sequence of Bartonella birtlesii LL-WM9.</title>
        <authorList>
            <consortium name="The Broad Institute Genome Sequencing Platform"/>
            <consortium name="The Broad Institute Genome Sequencing Center for Infectious Disease"/>
            <person name="Feldgarden M."/>
            <person name="Kirby J."/>
            <person name="Kosoy M."/>
            <person name="Birtles R."/>
            <person name="Probert W.S."/>
            <person name="Chiaraviglio L."/>
            <person name="Young S.K."/>
            <person name="Zeng Q."/>
            <person name="Gargeya S."/>
            <person name="Fitzgerald M."/>
            <person name="Haas B."/>
            <person name="Abouelleil A."/>
            <person name="Alvarado L."/>
            <person name="Arachchi H.M."/>
            <person name="Berlin A."/>
            <person name="Chapman S.B."/>
            <person name="Gearin G."/>
            <person name="Goldberg J."/>
            <person name="Griggs A."/>
            <person name="Gujja S."/>
            <person name="Hansen M."/>
            <person name="Heiman D."/>
            <person name="Howarth C."/>
            <person name="Larimer J."/>
            <person name="Lui A."/>
            <person name="MacDonald P.J.P."/>
            <person name="McCowen C."/>
            <person name="Montmayeur A."/>
            <person name="Murphy C."/>
            <person name="Neiman D."/>
            <person name="Pearson M."/>
            <person name="Priest M."/>
            <person name="Roberts A."/>
            <person name="Saif S."/>
            <person name="Shea T."/>
            <person name="Sisk P."/>
            <person name="Stolte C."/>
            <person name="Sykes S."/>
            <person name="Wortman J."/>
            <person name="Nusbaum C."/>
            <person name="Birren B."/>
        </authorList>
    </citation>
    <scope>NUCLEOTIDE SEQUENCE [LARGE SCALE GENOMIC DNA]</scope>
    <source>
        <strain evidence="2 3">LL-WM9</strain>
    </source>
</reference>
<dbReference type="EMBL" id="AIMC01000032">
    <property type="protein sequence ID" value="EJF75006.1"/>
    <property type="molecule type" value="Genomic_DNA"/>
</dbReference>
<protein>
    <submittedName>
        <fullName evidence="2">Uncharacterized protein</fullName>
    </submittedName>
</protein>
<evidence type="ECO:0000256" key="1">
    <source>
        <dbReference type="SAM" id="Phobius"/>
    </source>
</evidence>
<evidence type="ECO:0000313" key="3">
    <source>
        <dbReference type="Proteomes" id="UP000008748"/>
    </source>
</evidence>
<keyword evidence="3" id="KW-1185">Reference proteome</keyword>
<dbReference type="HOGENOM" id="CLU_2767475_0_0_5"/>